<dbReference type="GO" id="GO:0042392">
    <property type="term" value="F:sphingosine-1-phosphate phosphatase activity"/>
    <property type="evidence" value="ECO:0007669"/>
    <property type="project" value="TreeGrafter"/>
</dbReference>
<gene>
    <name evidence="3" type="ORF">SAMN05443429_102205</name>
</gene>
<proteinExistence type="predicted"/>
<dbReference type="STRING" id="1118202.SAMN05443429_102205"/>
<dbReference type="Proteomes" id="UP000184335">
    <property type="component" value="Unassembled WGS sequence"/>
</dbReference>
<organism evidence="3 4">
    <name type="scientific">Cruoricaptor ignavus</name>
    <dbReference type="NCBI Taxonomy" id="1118202"/>
    <lineage>
        <taxon>Bacteria</taxon>
        <taxon>Pseudomonadati</taxon>
        <taxon>Bacteroidota</taxon>
        <taxon>Flavobacteriia</taxon>
        <taxon>Flavobacteriales</taxon>
        <taxon>Weeksellaceae</taxon>
        <taxon>Cruoricaptor</taxon>
    </lineage>
</organism>
<dbReference type="Pfam" id="PF01569">
    <property type="entry name" value="PAP2"/>
    <property type="match status" value="1"/>
</dbReference>
<dbReference type="OrthoDB" id="9789113at2"/>
<feature type="transmembrane region" description="Helical" evidence="1">
    <location>
        <begin position="132"/>
        <end position="153"/>
    </location>
</feature>
<feature type="transmembrane region" description="Helical" evidence="1">
    <location>
        <begin position="57"/>
        <end position="77"/>
    </location>
</feature>
<dbReference type="Gene3D" id="1.20.144.10">
    <property type="entry name" value="Phosphatidic acid phosphatase type 2/haloperoxidase"/>
    <property type="match status" value="1"/>
</dbReference>
<feature type="domain" description="Phosphatidic acid phosphatase type 2/haloperoxidase" evidence="2">
    <location>
        <begin position="60"/>
        <end position="174"/>
    </location>
</feature>
<keyword evidence="1" id="KW-0812">Transmembrane</keyword>
<sequence length="187" mass="21709">MEEIIRTDREFFLYLNNLGSTPFDSFWLMVSEKWVWVPLYVIFLYLLVKNFGWRNVAFFLIFITLGVTISDQLAGLYKIGIQRLRPCHDLELQKIMRSLKCGGQFGFYSSHASNSFFIANYMAVLLRKKYRFFPFLLFLWAAMVSYSRIYIGVHFPLDLLMGAAAGFLLGGFFATLSSIVVQKRISV</sequence>
<name>A0A1M6C2P0_9FLAO</name>
<accession>A0A1M6C2P0</accession>
<dbReference type="SMART" id="SM00014">
    <property type="entry name" value="acidPPc"/>
    <property type="match status" value="1"/>
</dbReference>
<protein>
    <submittedName>
        <fullName evidence="3">Undecaprenyl-diphosphatase</fullName>
    </submittedName>
</protein>
<dbReference type="SUPFAM" id="SSF48317">
    <property type="entry name" value="Acid phosphatase/Vanadium-dependent haloperoxidase"/>
    <property type="match status" value="1"/>
</dbReference>
<feature type="transmembrane region" description="Helical" evidence="1">
    <location>
        <begin position="159"/>
        <end position="181"/>
    </location>
</feature>
<dbReference type="AlphaFoldDB" id="A0A1M6C2P0"/>
<dbReference type="RefSeq" id="WP_073178355.1">
    <property type="nucleotide sequence ID" value="NZ_FQYI01000002.1"/>
</dbReference>
<keyword evidence="1" id="KW-0472">Membrane</keyword>
<dbReference type="PANTHER" id="PTHR14969:SF13">
    <property type="entry name" value="AT30094P"/>
    <property type="match status" value="1"/>
</dbReference>
<dbReference type="EMBL" id="FQYI01000002">
    <property type="protein sequence ID" value="SHI55287.1"/>
    <property type="molecule type" value="Genomic_DNA"/>
</dbReference>
<reference evidence="3 4" key="1">
    <citation type="submission" date="2016-11" db="EMBL/GenBank/DDBJ databases">
        <authorList>
            <person name="Jaros S."/>
            <person name="Januszkiewicz K."/>
            <person name="Wedrychowicz H."/>
        </authorList>
    </citation>
    <scope>NUCLEOTIDE SEQUENCE [LARGE SCALE GENOMIC DNA]</scope>
    <source>
        <strain evidence="3 4">DSM 25479</strain>
    </source>
</reference>
<dbReference type="InterPro" id="IPR000326">
    <property type="entry name" value="PAP2/HPO"/>
</dbReference>
<keyword evidence="1" id="KW-1133">Transmembrane helix</keyword>
<feature type="transmembrane region" description="Helical" evidence="1">
    <location>
        <begin position="34"/>
        <end position="51"/>
    </location>
</feature>
<evidence type="ECO:0000256" key="1">
    <source>
        <dbReference type="SAM" id="Phobius"/>
    </source>
</evidence>
<keyword evidence="4" id="KW-1185">Reference proteome</keyword>
<dbReference type="InterPro" id="IPR036938">
    <property type="entry name" value="PAP2/HPO_sf"/>
</dbReference>
<evidence type="ECO:0000259" key="2">
    <source>
        <dbReference type="SMART" id="SM00014"/>
    </source>
</evidence>
<evidence type="ECO:0000313" key="4">
    <source>
        <dbReference type="Proteomes" id="UP000184335"/>
    </source>
</evidence>
<evidence type="ECO:0000313" key="3">
    <source>
        <dbReference type="EMBL" id="SHI55287.1"/>
    </source>
</evidence>
<dbReference type="PANTHER" id="PTHR14969">
    <property type="entry name" value="SPHINGOSINE-1-PHOSPHATE PHOSPHOHYDROLASE"/>
    <property type="match status" value="1"/>
</dbReference>